<keyword evidence="2" id="KW-1185">Reference proteome</keyword>
<evidence type="ECO:0000313" key="1">
    <source>
        <dbReference type="EMBL" id="MDP9793866.1"/>
    </source>
</evidence>
<protein>
    <submittedName>
        <fullName evidence="1">Acyl-CoA hydrolase</fullName>
    </submittedName>
</protein>
<gene>
    <name evidence="1" type="ORF">J2S43_002378</name>
</gene>
<dbReference type="EMBL" id="JAUSRA010000001">
    <property type="protein sequence ID" value="MDP9793866.1"/>
    <property type="molecule type" value="Genomic_DNA"/>
</dbReference>
<dbReference type="Proteomes" id="UP001240984">
    <property type="component" value="Unassembled WGS sequence"/>
</dbReference>
<accession>A0ABT9MS60</accession>
<organism evidence="1 2">
    <name type="scientific">Catenuloplanes nepalensis</name>
    <dbReference type="NCBI Taxonomy" id="587533"/>
    <lineage>
        <taxon>Bacteria</taxon>
        <taxon>Bacillati</taxon>
        <taxon>Actinomycetota</taxon>
        <taxon>Actinomycetes</taxon>
        <taxon>Micromonosporales</taxon>
        <taxon>Micromonosporaceae</taxon>
        <taxon>Catenuloplanes</taxon>
    </lineage>
</organism>
<sequence>MRFLTQLAAVVAVSFAGGQVILLVRDDIWLALAARRLR</sequence>
<proteinExistence type="predicted"/>
<evidence type="ECO:0000313" key="2">
    <source>
        <dbReference type="Proteomes" id="UP001240984"/>
    </source>
</evidence>
<name>A0ABT9MS60_9ACTN</name>
<comment type="caution">
    <text evidence="1">The sequence shown here is derived from an EMBL/GenBank/DDBJ whole genome shotgun (WGS) entry which is preliminary data.</text>
</comment>
<keyword evidence="1" id="KW-0378">Hydrolase</keyword>
<reference evidence="1 2" key="1">
    <citation type="submission" date="2023-07" db="EMBL/GenBank/DDBJ databases">
        <title>Sequencing the genomes of 1000 actinobacteria strains.</title>
        <authorList>
            <person name="Klenk H.-P."/>
        </authorList>
    </citation>
    <scope>NUCLEOTIDE SEQUENCE [LARGE SCALE GENOMIC DNA]</scope>
    <source>
        <strain evidence="1 2">DSM 44710</strain>
    </source>
</reference>
<dbReference type="GO" id="GO:0016787">
    <property type="term" value="F:hydrolase activity"/>
    <property type="evidence" value="ECO:0007669"/>
    <property type="project" value="UniProtKB-KW"/>
</dbReference>